<evidence type="ECO:0000256" key="1">
    <source>
        <dbReference type="ARBA" id="ARBA00022801"/>
    </source>
</evidence>
<dbReference type="GeneID" id="29854972"/>
<dbReference type="InterPro" id="IPR050261">
    <property type="entry name" value="FrsA_esterase"/>
</dbReference>
<evidence type="ECO:0000259" key="3">
    <source>
        <dbReference type="Pfam" id="PF12146"/>
    </source>
</evidence>
<dbReference type="eggNOG" id="COG1073">
    <property type="taxonomic scope" value="Bacteria"/>
</dbReference>
<evidence type="ECO:0000256" key="2">
    <source>
        <dbReference type="ARBA" id="ARBA00038115"/>
    </source>
</evidence>
<dbReference type="PATRIC" id="fig|1217648.3.peg.205"/>
<reference evidence="4 5" key="1">
    <citation type="submission" date="2013-02" db="EMBL/GenBank/DDBJ databases">
        <title>The Genome Sequence of Acinetobacter beijerinckii CIP 110307.</title>
        <authorList>
            <consortium name="The Broad Institute Genome Sequencing Platform"/>
            <consortium name="The Broad Institute Genome Sequencing Center for Infectious Disease"/>
            <person name="Cerqueira G."/>
            <person name="Feldgarden M."/>
            <person name="Courvalin P."/>
            <person name="Perichon B."/>
            <person name="Grillot-Courvalin C."/>
            <person name="Clermont D."/>
            <person name="Rocha E."/>
            <person name="Yoon E.-J."/>
            <person name="Nemec A."/>
            <person name="Walker B."/>
            <person name="Young S.K."/>
            <person name="Zeng Q."/>
            <person name="Gargeya S."/>
            <person name="Fitzgerald M."/>
            <person name="Haas B."/>
            <person name="Abouelleil A."/>
            <person name="Alvarado L."/>
            <person name="Arachchi H.M."/>
            <person name="Berlin A.M."/>
            <person name="Chapman S.B."/>
            <person name="Dewar J."/>
            <person name="Goldberg J."/>
            <person name="Griggs A."/>
            <person name="Gujja S."/>
            <person name="Hansen M."/>
            <person name="Howarth C."/>
            <person name="Imamovic A."/>
            <person name="Larimer J."/>
            <person name="McCowan C."/>
            <person name="Murphy C."/>
            <person name="Neiman D."/>
            <person name="Pearson M."/>
            <person name="Priest M."/>
            <person name="Roberts A."/>
            <person name="Saif S."/>
            <person name="Shea T."/>
            <person name="Sisk P."/>
            <person name="Sykes S."/>
            <person name="Wortman J."/>
            <person name="Nusbaum C."/>
            <person name="Birren B."/>
        </authorList>
    </citation>
    <scope>NUCLEOTIDE SEQUENCE [LARGE SCALE GENOMIC DNA]</scope>
    <source>
        <strain evidence="4 5">CIP 110307</strain>
    </source>
</reference>
<evidence type="ECO:0000313" key="4">
    <source>
        <dbReference type="EMBL" id="ENW08880.1"/>
    </source>
</evidence>
<dbReference type="PRINTS" id="PR00111">
    <property type="entry name" value="ABHYDROLASE"/>
</dbReference>
<dbReference type="EMBL" id="APQL01000001">
    <property type="protein sequence ID" value="ENW08880.1"/>
    <property type="molecule type" value="Genomic_DNA"/>
</dbReference>
<dbReference type="STRING" id="262668.GCA_000931715_01870"/>
<keyword evidence="5" id="KW-1185">Reference proteome</keyword>
<dbReference type="GO" id="GO:0052689">
    <property type="term" value="F:carboxylic ester hydrolase activity"/>
    <property type="evidence" value="ECO:0007669"/>
    <property type="project" value="UniProtKB-ARBA"/>
</dbReference>
<dbReference type="InterPro" id="IPR022742">
    <property type="entry name" value="Hydrolase_4"/>
</dbReference>
<dbReference type="AlphaFoldDB" id="N9FNI1"/>
<dbReference type="RefSeq" id="WP_005057593.1">
    <property type="nucleotide sequence ID" value="NZ_KB849763.1"/>
</dbReference>
<sequence length="309" mass="35230">METFQHVLDQSVEASFYSPNGNKCAAKIYYPNIEIARKHPVILMVHGWGGTQDLLTLPFVQAFMQIGYAVMTFDYSTWGKSEGMPRNQISPWLRVREAEQAIQYLQNLEKIDADKIVVWGTSFGGGHAIDLAAKYPHLLGSIAHVPMLDGVQAVLANPVKDMLKIGLKVVQDYLPSPSRTYIPVIAPEDQFATMNRDQAYDFFMKSYNEAGKSIDDYDNRVTARSVLTIGMYRPIRHLKTIKIPTLLIGATQDSVAPFDPEKIKKINNPHIEYQLLDANHFEPYFEPIFQQNIQYQLEFLKKLITIKHH</sequence>
<dbReference type="PANTHER" id="PTHR22946">
    <property type="entry name" value="DIENELACTONE HYDROLASE DOMAIN-CONTAINING PROTEIN-RELATED"/>
    <property type="match status" value="1"/>
</dbReference>
<dbReference type="SUPFAM" id="SSF53474">
    <property type="entry name" value="alpha/beta-Hydrolases"/>
    <property type="match status" value="1"/>
</dbReference>
<dbReference type="InterPro" id="IPR000073">
    <property type="entry name" value="AB_hydrolase_1"/>
</dbReference>
<dbReference type="Proteomes" id="UP000017670">
    <property type="component" value="Unassembled WGS sequence"/>
</dbReference>
<dbReference type="InterPro" id="IPR029058">
    <property type="entry name" value="AB_hydrolase_fold"/>
</dbReference>
<organism evidence="4 5">
    <name type="scientific">Acinetobacter beijerinckii CIP 110307</name>
    <dbReference type="NCBI Taxonomy" id="1217648"/>
    <lineage>
        <taxon>Bacteria</taxon>
        <taxon>Pseudomonadati</taxon>
        <taxon>Pseudomonadota</taxon>
        <taxon>Gammaproteobacteria</taxon>
        <taxon>Moraxellales</taxon>
        <taxon>Moraxellaceae</taxon>
        <taxon>Acinetobacter</taxon>
    </lineage>
</organism>
<accession>N9FNI1</accession>
<protein>
    <recommendedName>
        <fullName evidence="3">Serine aminopeptidase S33 domain-containing protein</fullName>
    </recommendedName>
</protein>
<gene>
    <name evidence="4" type="ORF">F933_00211</name>
</gene>
<dbReference type="PANTHER" id="PTHR22946:SF9">
    <property type="entry name" value="POLYKETIDE TRANSFERASE AF380"/>
    <property type="match status" value="1"/>
</dbReference>
<keyword evidence="1" id="KW-0378">Hydrolase</keyword>
<dbReference type="Gene3D" id="3.40.50.1820">
    <property type="entry name" value="alpha/beta hydrolase"/>
    <property type="match status" value="1"/>
</dbReference>
<dbReference type="Pfam" id="PF12146">
    <property type="entry name" value="Hydrolase_4"/>
    <property type="match status" value="1"/>
</dbReference>
<dbReference type="Gene3D" id="1.10.10.800">
    <property type="match status" value="1"/>
</dbReference>
<comment type="caution">
    <text evidence="4">The sequence shown here is derived from an EMBL/GenBank/DDBJ whole genome shotgun (WGS) entry which is preliminary data.</text>
</comment>
<feature type="domain" description="Serine aminopeptidase S33" evidence="3">
    <location>
        <begin position="39"/>
        <end position="260"/>
    </location>
</feature>
<proteinExistence type="inferred from homology"/>
<dbReference type="HOGENOM" id="CLU_048587_1_1_6"/>
<comment type="similarity">
    <text evidence="2">Belongs to the AB hydrolase superfamily. FUS2 hydrolase family.</text>
</comment>
<evidence type="ECO:0000313" key="5">
    <source>
        <dbReference type="Proteomes" id="UP000017670"/>
    </source>
</evidence>
<name>N9FNI1_9GAMM</name>